<comment type="similarity">
    <text evidence="1">Belongs to the Gfa family.</text>
</comment>
<feature type="domain" description="CENP-V/GFA" evidence="4">
    <location>
        <begin position="11"/>
        <end position="105"/>
    </location>
</feature>
<comment type="caution">
    <text evidence="5">The sequence shown here is derived from an EMBL/GenBank/DDBJ whole genome shotgun (WGS) entry which is preliminary data.</text>
</comment>
<dbReference type="EMBL" id="LGAP01000015">
    <property type="protein sequence ID" value="KOF16796.1"/>
    <property type="molecule type" value="Genomic_DNA"/>
</dbReference>
<evidence type="ECO:0000313" key="5">
    <source>
        <dbReference type="EMBL" id="KOF16796.1"/>
    </source>
</evidence>
<dbReference type="InterPro" id="IPR006913">
    <property type="entry name" value="CENP-V/GFA"/>
</dbReference>
<dbReference type="OrthoDB" id="7268727at2"/>
<keyword evidence="3" id="KW-0862">Zinc</keyword>
<keyword evidence="2" id="KW-0479">Metal-binding</keyword>
<dbReference type="PATRIC" id="fig|106592.7.peg.2054"/>
<evidence type="ECO:0000256" key="1">
    <source>
        <dbReference type="ARBA" id="ARBA00005495"/>
    </source>
</evidence>
<dbReference type="AlphaFoldDB" id="A0A0L8BQ18"/>
<evidence type="ECO:0000256" key="2">
    <source>
        <dbReference type="ARBA" id="ARBA00022723"/>
    </source>
</evidence>
<dbReference type="Pfam" id="PF04828">
    <property type="entry name" value="GFA"/>
    <property type="match status" value="1"/>
</dbReference>
<organism evidence="5 6">
    <name type="scientific">Ensifer adhaerens</name>
    <name type="common">Sinorhizobium morelense</name>
    <dbReference type="NCBI Taxonomy" id="106592"/>
    <lineage>
        <taxon>Bacteria</taxon>
        <taxon>Pseudomonadati</taxon>
        <taxon>Pseudomonadota</taxon>
        <taxon>Alphaproteobacteria</taxon>
        <taxon>Hyphomicrobiales</taxon>
        <taxon>Rhizobiaceae</taxon>
        <taxon>Sinorhizobium/Ensifer group</taxon>
        <taxon>Ensifer</taxon>
    </lineage>
</organism>
<evidence type="ECO:0000256" key="3">
    <source>
        <dbReference type="ARBA" id="ARBA00022833"/>
    </source>
</evidence>
<sequence>MAVTGSESRTLNARCTCGQVQLRATGRPIVAAACYCASCRKAGGLFEALPGAASVLNSDGSTDFVLFRKDRIDCVRGADQLREHRLTPTSKTRRVVAICCNAPMFLEFSSGHWLTLYRQRLDQEARPPLEMRVMTRDRRADVTITNDLPNYAGHSGKFMLKLIGAWAAMAFRTPKIDYVKGELDGHGT</sequence>
<dbReference type="GO" id="GO:0046872">
    <property type="term" value="F:metal ion binding"/>
    <property type="evidence" value="ECO:0007669"/>
    <property type="project" value="UniProtKB-KW"/>
</dbReference>
<dbReference type="GO" id="GO:0016846">
    <property type="term" value="F:carbon-sulfur lyase activity"/>
    <property type="evidence" value="ECO:0007669"/>
    <property type="project" value="InterPro"/>
</dbReference>
<gene>
    <name evidence="5" type="ORF">AC244_21065</name>
</gene>
<accession>A0A0L8BQ18</accession>
<dbReference type="SUPFAM" id="SSF51316">
    <property type="entry name" value="Mss4-like"/>
    <property type="match status" value="1"/>
</dbReference>
<reference evidence="6" key="1">
    <citation type="submission" date="2015-07" db="EMBL/GenBank/DDBJ databases">
        <title>Whole genome sequence of an Ensifer adhaerens strain isolated from a cave pool in the Wind Cave National Park.</title>
        <authorList>
            <person name="Eng W.W.H."/>
            <person name="Gan H.M."/>
            <person name="Barton H.A."/>
            <person name="Savka M.A."/>
        </authorList>
    </citation>
    <scope>NUCLEOTIDE SEQUENCE [LARGE SCALE GENOMIC DNA]</scope>
    <source>
        <strain evidence="6">SD006</strain>
    </source>
</reference>
<name>A0A0L8BQ18_ENSAD</name>
<dbReference type="Proteomes" id="UP000037425">
    <property type="component" value="Unassembled WGS sequence"/>
</dbReference>
<dbReference type="Gene3D" id="3.90.1590.10">
    <property type="entry name" value="glutathione-dependent formaldehyde- activating enzyme (gfa)"/>
    <property type="match status" value="1"/>
</dbReference>
<proteinExistence type="inferred from homology"/>
<evidence type="ECO:0000313" key="6">
    <source>
        <dbReference type="Proteomes" id="UP000037425"/>
    </source>
</evidence>
<dbReference type="InterPro" id="IPR011057">
    <property type="entry name" value="Mss4-like_sf"/>
</dbReference>
<protein>
    <recommendedName>
        <fullName evidence="4">CENP-V/GFA domain-containing protein</fullName>
    </recommendedName>
</protein>
<evidence type="ECO:0000259" key="4">
    <source>
        <dbReference type="Pfam" id="PF04828"/>
    </source>
</evidence>